<protein>
    <submittedName>
        <fullName evidence="1">Uncharacterized protein</fullName>
    </submittedName>
</protein>
<dbReference type="EMBL" id="GGEC01080689">
    <property type="protein sequence ID" value="MBX61173.1"/>
    <property type="molecule type" value="Transcribed_RNA"/>
</dbReference>
<proteinExistence type="predicted"/>
<reference evidence="1" key="1">
    <citation type="submission" date="2018-02" db="EMBL/GenBank/DDBJ databases">
        <title>Rhizophora mucronata_Transcriptome.</title>
        <authorList>
            <person name="Meera S.P."/>
            <person name="Sreeshan A."/>
            <person name="Augustine A."/>
        </authorList>
    </citation>
    <scope>NUCLEOTIDE SEQUENCE</scope>
    <source>
        <tissue evidence="1">Leaf</tissue>
    </source>
</reference>
<dbReference type="AlphaFoldDB" id="A0A2P2Q2P4"/>
<name>A0A2P2Q2P4_RHIMU</name>
<sequence>MLLNSLVMVLENKDCDCKRARARERVNKF</sequence>
<organism evidence="1">
    <name type="scientific">Rhizophora mucronata</name>
    <name type="common">Asiatic mangrove</name>
    <dbReference type="NCBI Taxonomy" id="61149"/>
    <lineage>
        <taxon>Eukaryota</taxon>
        <taxon>Viridiplantae</taxon>
        <taxon>Streptophyta</taxon>
        <taxon>Embryophyta</taxon>
        <taxon>Tracheophyta</taxon>
        <taxon>Spermatophyta</taxon>
        <taxon>Magnoliopsida</taxon>
        <taxon>eudicotyledons</taxon>
        <taxon>Gunneridae</taxon>
        <taxon>Pentapetalae</taxon>
        <taxon>rosids</taxon>
        <taxon>fabids</taxon>
        <taxon>Malpighiales</taxon>
        <taxon>Rhizophoraceae</taxon>
        <taxon>Rhizophora</taxon>
    </lineage>
</organism>
<evidence type="ECO:0000313" key="1">
    <source>
        <dbReference type="EMBL" id="MBX61173.1"/>
    </source>
</evidence>
<accession>A0A2P2Q2P4</accession>